<reference evidence="1 2" key="1">
    <citation type="submission" date="2018-09" db="EMBL/GenBank/DDBJ databases">
        <title>Genome sequencing of Lachnoanaerobaculum umeaense DSM 23576.</title>
        <authorList>
            <person name="Kook J.-K."/>
            <person name="Park S.-N."/>
            <person name="Lim Y.K."/>
        </authorList>
    </citation>
    <scope>NUCLEOTIDE SEQUENCE [LARGE SCALE GENOMIC DNA]</scope>
    <source>
        <strain evidence="2">DSM 23576 \ CCUG 58757</strain>
    </source>
</reference>
<keyword evidence="2" id="KW-1185">Reference proteome</keyword>
<dbReference type="Proteomes" id="UP000265562">
    <property type="component" value="Chromosome"/>
</dbReference>
<protein>
    <submittedName>
        <fullName evidence="1">Uncharacterized protein</fullName>
    </submittedName>
</protein>
<accession>A0A385Q138</accession>
<organism evidence="1 2">
    <name type="scientific">Lachnoanaerobaculum umeaense</name>
    <dbReference type="NCBI Taxonomy" id="617123"/>
    <lineage>
        <taxon>Bacteria</taxon>
        <taxon>Bacillati</taxon>
        <taxon>Bacillota</taxon>
        <taxon>Clostridia</taxon>
        <taxon>Lachnospirales</taxon>
        <taxon>Lachnospiraceae</taxon>
        <taxon>Lachnoanaerobaculum</taxon>
    </lineage>
</organism>
<dbReference type="RefSeq" id="WP_111525860.1">
    <property type="nucleotide sequence ID" value="NZ_CP032364.1"/>
</dbReference>
<dbReference type="AlphaFoldDB" id="A0A385Q138"/>
<sequence length="246" mass="26822">MKKIISISITMILCIAMIACGGSSGRRDKELVGDYIGVSGTSYGITLYGDDMSDCSLKLDNKGKAFITIADTTVDGTWVNDDDTLTITVDKTKIVGDLGNDIITFNAFLQDEIDIEMDIVFAKEGTDAANPENYMPEEDKALIGEWVGASVTDVFDEDASGEVDPNLMTVSLNSDYTASIVFDGEEISAPEWSYYSESVLFEGDVVDNAGLYGEYKDGNFVITYSTYDSFYNFTMEKVGGSKSKSR</sequence>
<gene>
    <name evidence="1" type="ORF">D4A81_09250</name>
</gene>
<proteinExistence type="predicted"/>
<dbReference type="KEGG" id="lua:D4A81_09250"/>
<evidence type="ECO:0000313" key="2">
    <source>
        <dbReference type="Proteomes" id="UP000265562"/>
    </source>
</evidence>
<dbReference type="EMBL" id="CP032364">
    <property type="protein sequence ID" value="AYB00112.1"/>
    <property type="molecule type" value="Genomic_DNA"/>
</dbReference>
<dbReference type="OrthoDB" id="2079049at2"/>
<evidence type="ECO:0000313" key="1">
    <source>
        <dbReference type="EMBL" id="AYB00112.1"/>
    </source>
</evidence>
<name>A0A385Q138_9FIRM</name>
<dbReference type="PROSITE" id="PS51257">
    <property type="entry name" value="PROKAR_LIPOPROTEIN"/>
    <property type="match status" value="1"/>
</dbReference>